<dbReference type="RefSeq" id="WP_246414599.1">
    <property type="nucleotide sequence ID" value="NZ_JACIJM010000004.1"/>
</dbReference>
<feature type="compositionally biased region" description="Basic and acidic residues" evidence="1">
    <location>
        <begin position="192"/>
        <end position="201"/>
    </location>
</feature>
<dbReference type="Proteomes" id="UP000535415">
    <property type="component" value="Unassembled WGS sequence"/>
</dbReference>
<evidence type="ECO:0000313" key="3">
    <source>
        <dbReference type="EMBL" id="MBB5722171.1"/>
    </source>
</evidence>
<protein>
    <submittedName>
        <fullName evidence="3">Putative flap endonuclease-1-like 5' DNA nuclease</fullName>
    </submittedName>
</protein>
<dbReference type="AlphaFoldDB" id="A0A7W9EZQ5"/>
<proteinExistence type="predicted"/>
<dbReference type="Gene3D" id="1.10.150.20">
    <property type="entry name" value="5' to 3' exonuclease, C-terminal subdomain"/>
    <property type="match status" value="1"/>
</dbReference>
<keyword evidence="3" id="KW-0255">Endonuclease</keyword>
<feature type="region of interest" description="Disordered" evidence="1">
    <location>
        <begin position="176"/>
        <end position="247"/>
    </location>
</feature>
<organism evidence="3 4">
    <name type="scientific">Yoonia ponticola</name>
    <dbReference type="NCBI Taxonomy" id="1524255"/>
    <lineage>
        <taxon>Bacteria</taxon>
        <taxon>Pseudomonadati</taxon>
        <taxon>Pseudomonadota</taxon>
        <taxon>Alphaproteobacteria</taxon>
        <taxon>Rhodobacterales</taxon>
        <taxon>Paracoccaceae</taxon>
        <taxon>Yoonia</taxon>
    </lineage>
</organism>
<dbReference type="EMBL" id="JACIJM010000004">
    <property type="protein sequence ID" value="MBB5722171.1"/>
    <property type="molecule type" value="Genomic_DNA"/>
</dbReference>
<keyword evidence="2" id="KW-0472">Membrane</keyword>
<evidence type="ECO:0000256" key="2">
    <source>
        <dbReference type="SAM" id="Phobius"/>
    </source>
</evidence>
<gene>
    <name evidence="3" type="ORF">FHS72_001795</name>
</gene>
<feature type="region of interest" description="Disordered" evidence="1">
    <location>
        <begin position="61"/>
        <end position="137"/>
    </location>
</feature>
<feature type="transmembrane region" description="Helical" evidence="2">
    <location>
        <begin position="12"/>
        <end position="32"/>
    </location>
</feature>
<feature type="compositionally biased region" description="Low complexity" evidence="1">
    <location>
        <begin position="61"/>
        <end position="77"/>
    </location>
</feature>
<accession>A0A7W9EZQ5</accession>
<keyword evidence="2" id="KW-0812">Transmembrane</keyword>
<keyword evidence="3" id="KW-0540">Nuclease</keyword>
<keyword evidence="2" id="KW-1133">Transmembrane helix</keyword>
<evidence type="ECO:0000256" key="1">
    <source>
        <dbReference type="SAM" id="MobiDB-lite"/>
    </source>
</evidence>
<reference evidence="3 4" key="1">
    <citation type="submission" date="2020-08" db="EMBL/GenBank/DDBJ databases">
        <title>Genomic Encyclopedia of Type Strains, Phase IV (KMG-IV): sequencing the most valuable type-strain genomes for metagenomic binning, comparative biology and taxonomic classification.</title>
        <authorList>
            <person name="Goeker M."/>
        </authorList>
    </citation>
    <scope>NUCLEOTIDE SEQUENCE [LARGE SCALE GENOMIC DNA]</scope>
    <source>
        <strain evidence="3 4">DSM 101064</strain>
    </source>
</reference>
<dbReference type="GO" id="GO:0004519">
    <property type="term" value="F:endonuclease activity"/>
    <property type="evidence" value="ECO:0007669"/>
    <property type="project" value="UniProtKB-KW"/>
</dbReference>
<name>A0A7W9EZQ5_9RHOB</name>
<keyword evidence="4" id="KW-1185">Reference proteome</keyword>
<sequence>MRNIGPFGLENRIFAGLCGVGVLLLSLIVFGWGFFGSLIFAAIIAIIVLFYLMMQGGSGLETTSSGSQGQGTATPASSAPPAPAPEKVATAIDPQIKTDKAMQDDTGTSGAVAVDPQIKSDAPDVADTLSTDADVTPNADVTEPVEEWKSEGGGFAADKAPVVDETLDTPAKVAEASAEMHKSSGDADDANLPEREAEWKSEGGGTASEKAPVVDETLDTPAKVAQASAEMHGSKVNPTASLPGQDDLASRKGEWKLEGGGSAAVKAPDVDVTLDTPEKVADASAALAAEAGDQDYDGDGIVEGIREGSKPATLTAARDGGADDLKQIKGVGPKMESMLHDMGFFHFDQIAAWSGDEVAWVDANLKGFKGRVSRDNWVDQATILASGGETAFSTKVGKGGVY</sequence>
<evidence type="ECO:0000313" key="4">
    <source>
        <dbReference type="Proteomes" id="UP000535415"/>
    </source>
</evidence>
<comment type="caution">
    <text evidence="3">The sequence shown here is derived from an EMBL/GenBank/DDBJ whole genome shotgun (WGS) entry which is preliminary data.</text>
</comment>
<keyword evidence="3" id="KW-0378">Hydrolase</keyword>